<keyword evidence="2" id="KW-0812">Transmembrane</keyword>
<dbReference type="EMBL" id="SGSU01000006">
    <property type="protein sequence ID" value="RZG67747.1"/>
    <property type="molecule type" value="Genomic_DNA"/>
</dbReference>
<comment type="caution">
    <text evidence="3">The sequence shown here is derived from an EMBL/GenBank/DDBJ whole genome shotgun (WGS) entry which is preliminary data.</text>
</comment>
<organism evidence="3 4">
    <name type="scientific">Acinetobacter bouvetii</name>
    <dbReference type="NCBI Taxonomy" id="202951"/>
    <lineage>
        <taxon>Bacteria</taxon>
        <taxon>Pseudomonadati</taxon>
        <taxon>Pseudomonadota</taxon>
        <taxon>Gammaproteobacteria</taxon>
        <taxon>Moraxellales</taxon>
        <taxon>Moraxellaceae</taxon>
        <taxon>Acinetobacter</taxon>
    </lineage>
</organism>
<evidence type="ECO:0000256" key="2">
    <source>
        <dbReference type="SAM" id="Phobius"/>
    </source>
</evidence>
<sequence length="97" mass="10747">MGMQQPQSNAAKTSKKKVIILMALGLLIPIFLVSMAILAVNSDAKNQEKYAQQKAQMLERIEAREAAERAKAAQDQPEPAQDENLKNKQQNDAAQQQ</sequence>
<accession>A0A4Q7B3L9</accession>
<evidence type="ECO:0000256" key="1">
    <source>
        <dbReference type="SAM" id="MobiDB-lite"/>
    </source>
</evidence>
<dbReference type="RefSeq" id="WP_130145052.1">
    <property type="nucleotide sequence ID" value="NZ_SGSU01000006.1"/>
</dbReference>
<reference evidence="3 4" key="1">
    <citation type="submission" date="2019-02" db="EMBL/GenBank/DDBJ databases">
        <title>The Batch Genome Submission of Acinetobacter spp. strains.</title>
        <authorList>
            <person name="Qin J."/>
            <person name="Hu Y."/>
            <person name="Ye H."/>
            <person name="Wei L."/>
            <person name="Feng Y."/>
            <person name="Zong Z."/>
        </authorList>
    </citation>
    <scope>NUCLEOTIDE SEQUENCE [LARGE SCALE GENOMIC DNA]</scope>
    <source>
        <strain evidence="3 4">WCHABo060081</strain>
    </source>
</reference>
<feature type="compositionally biased region" description="Low complexity" evidence="1">
    <location>
        <begin position="87"/>
        <end position="97"/>
    </location>
</feature>
<evidence type="ECO:0000313" key="3">
    <source>
        <dbReference type="EMBL" id="RZG67747.1"/>
    </source>
</evidence>
<feature type="transmembrane region" description="Helical" evidence="2">
    <location>
        <begin position="20"/>
        <end position="40"/>
    </location>
</feature>
<gene>
    <name evidence="3" type="ORF">EXE25_07250</name>
</gene>
<proteinExistence type="predicted"/>
<protein>
    <submittedName>
        <fullName evidence="3">Uncharacterized protein</fullName>
    </submittedName>
</protein>
<keyword evidence="2" id="KW-0472">Membrane</keyword>
<evidence type="ECO:0000313" key="4">
    <source>
        <dbReference type="Proteomes" id="UP000293483"/>
    </source>
</evidence>
<feature type="region of interest" description="Disordered" evidence="1">
    <location>
        <begin position="65"/>
        <end position="97"/>
    </location>
</feature>
<keyword evidence="2" id="KW-1133">Transmembrane helix</keyword>
<dbReference type="Proteomes" id="UP000293483">
    <property type="component" value="Unassembled WGS sequence"/>
</dbReference>
<name>A0A4Q7B3L9_9GAMM</name>
<dbReference type="AlphaFoldDB" id="A0A4Q7B3L9"/>